<gene>
    <name evidence="1" type="ORF">ARMOST_16684</name>
</gene>
<reference evidence="2" key="1">
    <citation type="journal article" date="2017" name="Nat. Ecol. Evol.">
        <title>Genome expansion and lineage-specific genetic innovations in the forest pathogenic fungi Armillaria.</title>
        <authorList>
            <person name="Sipos G."/>
            <person name="Prasanna A.N."/>
            <person name="Walter M.C."/>
            <person name="O'Connor E."/>
            <person name="Balint B."/>
            <person name="Krizsan K."/>
            <person name="Kiss B."/>
            <person name="Hess J."/>
            <person name="Varga T."/>
            <person name="Slot J."/>
            <person name="Riley R."/>
            <person name="Boka B."/>
            <person name="Rigling D."/>
            <person name="Barry K."/>
            <person name="Lee J."/>
            <person name="Mihaltcheva S."/>
            <person name="LaButti K."/>
            <person name="Lipzen A."/>
            <person name="Waldron R."/>
            <person name="Moloney N.M."/>
            <person name="Sperisen C."/>
            <person name="Kredics L."/>
            <person name="Vagvoelgyi C."/>
            <person name="Patrignani A."/>
            <person name="Fitzpatrick D."/>
            <person name="Nagy I."/>
            <person name="Doyle S."/>
            <person name="Anderson J.B."/>
            <person name="Grigoriev I.V."/>
            <person name="Gueldener U."/>
            <person name="Muensterkoetter M."/>
            <person name="Nagy L.G."/>
        </authorList>
    </citation>
    <scope>NUCLEOTIDE SEQUENCE [LARGE SCALE GENOMIC DNA]</scope>
    <source>
        <strain evidence="2">C18/9</strain>
    </source>
</reference>
<organism evidence="1 2">
    <name type="scientific">Armillaria ostoyae</name>
    <name type="common">Armillaria root rot fungus</name>
    <dbReference type="NCBI Taxonomy" id="47428"/>
    <lineage>
        <taxon>Eukaryota</taxon>
        <taxon>Fungi</taxon>
        <taxon>Dikarya</taxon>
        <taxon>Basidiomycota</taxon>
        <taxon>Agaricomycotina</taxon>
        <taxon>Agaricomycetes</taxon>
        <taxon>Agaricomycetidae</taxon>
        <taxon>Agaricales</taxon>
        <taxon>Marasmiineae</taxon>
        <taxon>Physalacriaceae</taxon>
        <taxon>Armillaria</taxon>
    </lineage>
</organism>
<evidence type="ECO:0000313" key="1">
    <source>
        <dbReference type="EMBL" id="SJL13245.1"/>
    </source>
</evidence>
<accession>A0A284RWX6</accession>
<evidence type="ECO:0008006" key="3">
    <source>
        <dbReference type="Google" id="ProtNLM"/>
    </source>
</evidence>
<protein>
    <recommendedName>
        <fullName evidence="3">HNH nuclease domain-containing protein</fullName>
    </recommendedName>
</protein>
<dbReference type="EMBL" id="FUEG01000019">
    <property type="protein sequence ID" value="SJL13245.1"/>
    <property type="molecule type" value="Genomic_DNA"/>
</dbReference>
<dbReference type="AlphaFoldDB" id="A0A284RWX6"/>
<dbReference type="OMA" id="WPPHCIF"/>
<keyword evidence="2" id="KW-1185">Reference proteome</keyword>
<dbReference type="Proteomes" id="UP000219338">
    <property type="component" value="Unassembled WGS sequence"/>
</dbReference>
<sequence>MGDEGDLLFTPDSSSADFDYEGPFHSCDSYYHAHGPIFPIDPDVETARKTDHSDIDASSFGISIPGCDKFCVATGSHYIEAFTKERDGDIVDDIDDLRNGLLVNPMLYRFLGRDAAILQTPNFIMKTTDVIPRTAPGDARWTLHVFDELTAEDPEHNVVPAGQAIRVPGERKAWPPHCIFATAYASALLTSQPAQDFLMQVRSIGPTRSIQKRSRAATR</sequence>
<proteinExistence type="predicted"/>
<evidence type="ECO:0000313" key="2">
    <source>
        <dbReference type="Proteomes" id="UP000219338"/>
    </source>
</evidence>
<dbReference type="OrthoDB" id="3269637at2759"/>
<name>A0A284RWX6_ARMOS</name>